<dbReference type="Pfam" id="PF14322">
    <property type="entry name" value="SusD-like_3"/>
    <property type="match status" value="1"/>
</dbReference>
<dbReference type="PROSITE" id="PS51257">
    <property type="entry name" value="PROKAR_LIPOPROTEIN"/>
    <property type="match status" value="1"/>
</dbReference>
<protein>
    <recommendedName>
        <fullName evidence="10">RagB/SusD family nutrient uptake outer membrane protein</fullName>
    </recommendedName>
</protein>
<evidence type="ECO:0008006" key="10">
    <source>
        <dbReference type="Google" id="ProtNLM"/>
    </source>
</evidence>
<dbReference type="RefSeq" id="WP_109926886.1">
    <property type="nucleotide sequence ID" value="NZ_QGNZ01000004.1"/>
</dbReference>
<reference evidence="8 9" key="1">
    <citation type="submission" date="2018-05" db="EMBL/GenBank/DDBJ databases">
        <title>Pedobacter paludis sp. nov., isolated from wetland soil.</title>
        <authorList>
            <person name="Zhang Y."/>
            <person name="Wang G."/>
        </authorList>
    </citation>
    <scope>NUCLEOTIDE SEQUENCE [LARGE SCALE GENOMIC DNA]</scope>
    <source>
        <strain evidence="8 9">KCTC22721</strain>
    </source>
</reference>
<dbReference type="InterPro" id="IPR011990">
    <property type="entry name" value="TPR-like_helical_dom_sf"/>
</dbReference>
<comment type="subcellular location">
    <subcellularLocation>
        <location evidence="1">Cell outer membrane</location>
    </subcellularLocation>
</comment>
<dbReference type="Gene3D" id="1.25.40.900">
    <property type="match status" value="1"/>
</dbReference>
<dbReference type="CDD" id="cd08977">
    <property type="entry name" value="SusD"/>
    <property type="match status" value="1"/>
</dbReference>
<dbReference type="AlphaFoldDB" id="A0A317EHN2"/>
<evidence type="ECO:0000256" key="1">
    <source>
        <dbReference type="ARBA" id="ARBA00004442"/>
    </source>
</evidence>
<evidence type="ECO:0000256" key="5">
    <source>
        <dbReference type="ARBA" id="ARBA00023237"/>
    </source>
</evidence>
<proteinExistence type="inferred from homology"/>
<evidence type="ECO:0000256" key="3">
    <source>
        <dbReference type="ARBA" id="ARBA00022729"/>
    </source>
</evidence>
<feature type="domain" description="RagB/SusD" evidence="6">
    <location>
        <begin position="331"/>
        <end position="478"/>
    </location>
</feature>
<dbReference type="Pfam" id="PF07980">
    <property type="entry name" value="SusD_RagB"/>
    <property type="match status" value="1"/>
</dbReference>
<dbReference type="OrthoDB" id="1080118at2"/>
<evidence type="ECO:0000256" key="2">
    <source>
        <dbReference type="ARBA" id="ARBA00006275"/>
    </source>
</evidence>
<dbReference type="GO" id="GO:0009279">
    <property type="term" value="C:cell outer membrane"/>
    <property type="evidence" value="ECO:0007669"/>
    <property type="project" value="UniProtKB-SubCell"/>
</dbReference>
<keyword evidence="3" id="KW-0732">Signal</keyword>
<evidence type="ECO:0000259" key="7">
    <source>
        <dbReference type="Pfam" id="PF14322"/>
    </source>
</evidence>
<keyword evidence="9" id="KW-1185">Reference proteome</keyword>
<name>A0A317EHN2_9SPHI</name>
<dbReference type="Gene3D" id="1.25.40.390">
    <property type="match status" value="1"/>
</dbReference>
<dbReference type="EMBL" id="QGNZ01000004">
    <property type="protein sequence ID" value="PWS26320.1"/>
    <property type="molecule type" value="Genomic_DNA"/>
</dbReference>
<feature type="domain" description="SusD-like N-terminal" evidence="7">
    <location>
        <begin position="78"/>
        <end position="237"/>
    </location>
</feature>
<dbReference type="SUPFAM" id="SSF48452">
    <property type="entry name" value="TPR-like"/>
    <property type="match status" value="1"/>
</dbReference>
<dbReference type="InterPro" id="IPR012944">
    <property type="entry name" value="SusD_RagB_dom"/>
</dbReference>
<organism evidence="8 9">
    <name type="scientific">Pedobacter yonginense</name>
    <dbReference type="NCBI Taxonomy" id="651869"/>
    <lineage>
        <taxon>Bacteria</taxon>
        <taxon>Pseudomonadati</taxon>
        <taxon>Bacteroidota</taxon>
        <taxon>Sphingobacteriia</taxon>
        <taxon>Sphingobacteriales</taxon>
        <taxon>Sphingobacteriaceae</taxon>
        <taxon>Pedobacter</taxon>
    </lineage>
</organism>
<comment type="caution">
    <text evidence="8">The sequence shown here is derived from an EMBL/GenBank/DDBJ whole genome shotgun (WGS) entry which is preliminary data.</text>
</comment>
<dbReference type="InterPro" id="IPR033985">
    <property type="entry name" value="SusD-like_N"/>
</dbReference>
<keyword evidence="4" id="KW-0472">Membrane</keyword>
<gene>
    <name evidence="8" type="ORF">DHW03_16175</name>
</gene>
<evidence type="ECO:0000259" key="6">
    <source>
        <dbReference type="Pfam" id="PF07980"/>
    </source>
</evidence>
<comment type="similarity">
    <text evidence="2">Belongs to the SusD family.</text>
</comment>
<evidence type="ECO:0000313" key="9">
    <source>
        <dbReference type="Proteomes" id="UP000245379"/>
    </source>
</evidence>
<evidence type="ECO:0000256" key="4">
    <source>
        <dbReference type="ARBA" id="ARBA00023136"/>
    </source>
</evidence>
<sequence length="478" mass="52488">MKNSTPTIFLIMVLFMFSSCEKILDKEPTDRISIADLFKDTQGSKAALSGAYHDLLSENHYSKNYMVYPDLLAGNIKYSKTVNNRLEDIYNANQTAILSSMNDSYTSLYAELNNVNNIISYTPSAAGSDSDKAKIIAEAKCLRALIHFDLVRAFARPFSFTADGSHIGIVVNLKPQLYGDAAPVRATVAQTYQAIVNDLTDAINTFDNNNVGILSGGSKQNYFTKTAAQALLAKVYLNANNWDKAFTTADDLIKSNQYSLISNANYVSSWTGRVPSSESIFELAIETTFSGTGLGGYYDVNNTTYRQYAATGDITSLYSATDVRRAATMFNSVSINGTTYFFSKKYAIGGTAQTPIKVLRLSELYLIRAEAAIEKSTPDFTTANADLNLIRKRGDAAASTLNIAIKADLIDAILLERRKELAFEGNLLFDLARRKKNIARSDCNANACNLNADDTRLVMPLPANTIIANNSIIQNKDY</sequence>
<keyword evidence="5" id="KW-0998">Cell outer membrane</keyword>
<evidence type="ECO:0000313" key="8">
    <source>
        <dbReference type="EMBL" id="PWS26320.1"/>
    </source>
</evidence>
<dbReference type="Gene3D" id="2.20.20.130">
    <property type="match status" value="1"/>
</dbReference>
<dbReference type="Proteomes" id="UP000245379">
    <property type="component" value="Unassembled WGS sequence"/>
</dbReference>
<accession>A0A317EHN2</accession>